<dbReference type="PANTHER" id="PTHR42947:SF1">
    <property type="entry name" value="COB--COM HETERODISULFIDE REDUCTASE SUBUNIT B 1"/>
    <property type="match status" value="1"/>
</dbReference>
<dbReference type="Pfam" id="PF02754">
    <property type="entry name" value="CCG"/>
    <property type="match status" value="2"/>
</dbReference>
<evidence type="ECO:0000313" key="3">
    <source>
        <dbReference type="EMBL" id="MBZ2165359.1"/>
    </source>
</evidence>
<dbReference type="GO" id="GO:0016491">
    <property type="term" value="F:oxidoreductase activity"/>
    <property type="evidence" value="ECO:0007669"/>
    <property type="project" value="UniProtKB-KW"/>
</dbReference>
<comment type="caution">
    <text evidence="3">The sequence shown here is derived from an EMBL/GenBank/DDBJ whole genome shotgun (WGS) entry which is preliminary data.</text>
</comment>
<organism evidence="3 4">
    <name type="scientific">Methanobacterium spitsbergense</name>
    <dbReference type="NCBI Taxonomy" id="2874285"/>
    <lineage>
        <taxon>Archaea</taxon>
        <taxon>Methanobacteriati</taxon>
        <taxon>Methanobacteriota</taxon>
        <taxon>Methanomada group</taxon>
        <taxon>Methanobacteria</taxon>
        <taxon>Methanobacteriales</taxon>
        <taxon>Methanobacteriaceae</taxon>
        <taxon>Methanobacterium</taxon>
    </lineage>
</organism>
<sequence>MKFIPDKDILLFKSCLVNVEYPGVESSTCYIFDRIDVEYYVDERQSCCTGLGHYYDLFDQLSTTALAARNFHIAAETGHNNIATMCATCYAILKKTVKILNQNEDARNQVNNILDESGLEEMEYTQDSMDPSKNIFHVAEILFNKKDEISKLVTVDLSGFKIATHHACHYCKVHYNDTIEGVREPNLIDGLVKAVGINTIGWYDHKRVTCGAGFRQRFTNKEISLAVTAEKLEALKDKDVEILLHMCPNCQMQFDRYQPYIEDKLKTKFNIFHLNITQFIALAMGADPYMVLGIQTHTVPIEPLLKRLKQQFDLKEDQVSESNTKKSLKIDNKFME</sequence>
<dbReference type="AlphaFoldDB" id="A0A8T5UXE2"/>
<dbReference type="InterPro" id="IPR053571">
    <property type="entry name" value="HdrB"/>
</dbReference>
<dbReference type="PANTHER" id="PTHR42947">
    <property type="entry name" value="COB--COM HETERODISULFIDE REDUCTASE SUBUNIT B 1"/>
    <property type="match status" value="1"/>
</dbReference>
<keyword evidence="4" id="KW-1185">Reference proteome</keyword>
<dbReference type="EMBL" id="JAIOUQ010000004">
    <property type="protein sequence ID" value="MBZ2165359.1"/>
    <property type="molecule type" value="Genomic_DNA"/>
</dbReference>
<reference evidence="4" key="1">
    <citation type="journal article" date="2022" name="Microbiol. Resour. Announc.">
        <title>Draft Genome Sequence of a Methanogenic Archaeon from West Spitsbergen Permafrost.</title>
        <authorList>
            <person name="Trubitsyn V."/>
            <person name="Rivkina E."/>
            <person name="Shcherbakova V."/>
        </authorList>
    </citation>
    <scope>NUCLEOTIDE SEQUENCE [LARGE SCALE GENOMIC DNA]</scope>
    <source>
        <strain evidence="4">VT</strain>
    </source>
</reference>
<proteinExistence type="predicted"/>
<dbReference type="Gene3D" id="1.20.1050.140">
    <property type="match status" value="1"/>
</dbReference>
<dbReference type="RefSeq" id="WP_223790993.1">
    <property type="nucleotide sequence ID" value="NZ_JAIOUQ010000004.1"/>
</dbReference>
<keyword evidence="1" id="KW-0560">Oxidoreductase</keyword>
<dbReference type="Proteomes" id="UP000825933">
    <property type="component" value="Unassembled WGS sequence"/>
</dbReference>
<feature type="domain" description="Cysteine-rich" evidence="2">
    <location>
        <begin position="163"/>
        <end position="255"/>
    </location>
</feature>
<evidence type="ECO:0000313" key="4">
    <source>
        <dbReference type="Proteomes" id="UP000825933"/>
    </source>
</evidence>
<feature type="domain" description="Cysteine-rich" evidence="2">
    <location>
        <begin position="10"/>
        <end position="94"/>
    </location>
</feature>
<evidence type="ECO:0000259" key="2">
    <source>
        <dbReference type="Pfam" id="PF02754"/>
    </source>
</evidence>
<dbReference type="InterPro" id="IPR004017">
    <property type="entry name" value="Cys_rich_dom"/>
</dbReference>
<evidence type="ECO:0000256" key="1">
    <source>
        <dbReference type="ARBA" id="ARBA00023002"/>
    </source>
</evidence>
<protein>
    <submittedName>
        <fullName evidence="3">CoB--CoM heterodisulfide reductase iron-sulfur subunit B family protein</fullName>
    </submittedName>
</protein>
<name>A0A8T5UXE2_9EURY</name>
<accession>A0A8T5UXE2</accession>
<gene>
    <name evidence="3" type="ORF">K8N75_04825</name>
</gene>
<dbReference type="NCBIfam" id="NF041780">
    <property type="entry name" value="hetero_SS_HdrB"/>
    <property type="match status" value="1"/>
</dbReference>
<dbReference type="InterPro" id="IPR051278">
    <property type="entry name" value="HdrB/HdrD_reductase"/>
</dbReference>